<gene>
    <name evidence="1" type="ORF">D9613_011026</name>
</gene>
<organism evidence="1 2">
    <name type="scientific">Agrocybe pediades</name>
    <dbReference type="NCBI Taxonomy" id="84607"/>
    <lineage>
        <taxon>Eukaryota</taxon>
        <taxon>Fungi</taxon>
        <taxon>Dikarya</taxon>
        <taxon>Basidiomycota</taxon>
        <taxon>Agaricomycotina</taxon>
        <taxon>Agaricomycetes</taxon>
        <taxon>Agaricomycetidae</taxon>
        <taxon>Agaricales</taxon>
        <taxon>Agaricineae</taxon>
        <taxon>Strophariaceae</taxon>
        <taxon>Agrocybe</taxon>
    </lineage>
</organism>
<dbReference type="AlphaFoldDB" id="A0A8H4QM63"/>
<name>A0A8H4QM63_9AGAR</name>
<dbReference type="EMBL" id="JAACJL010000046">
    <property type="protein sequence ID" value="KAF4613341.1"/>
    <property type="molecule type" value="Genomic_DNA"/>
</dbReference>
<protein>
    <submittedName>
        <fullName evidence="1">Uncharacterized protein</fullName>
    </submittedName>
</protein>
<keyword evidence="2" id="KW-1185">Reference proteome</keyword>
<proteinExistence type="predicted"/>
<evidence type="ECO:0000313" key="1">
    <source>
        <dbReference type="EMBL" id="KAF4613341.1"/>
    </source>
</evidence>
<dbReference type="Proteomes" id="UP000521872">
    <property type="component" value="Unassembled WGS sequence"/>
</dbReference>
<reference evidence="1 2" key="1">
    <citation type="submission" date="2019-12" db="EMBL/GenBank/DDBJ databases">
        <authorList>
            <person name="Floudas D."/>
            <person name="Bentzer J."/>
            <person name="Ahren D."/>
            <person name="Johansson T."/>
            <person name="Persson P."/>
            <person name="Tunlid A."/>
        </authorList>
    </citation>
    <scope>NUCLEOTIDE SEQUENCE [LARGE SCALE GENOMIC DNA]</scope>
    <source>
        <strain evidence="1 2">CBS 102.39</strain>
    </source>
</reference>
<comment type="caution">
    <text evidence="1">The sequence shown here is derived from an EMBL/GenBank/DDBJ whole genome shotgun (WGS) entry which is preliminary data.</text>
</comment>
<accession>A0A8H4QM63</accession>
<evidence type="ECO:0000313" key="2">
    <source>
        <dbReference type="Proteomes" id="UP000521872"/>
    </source>
</evidence>
<sequence length="226" mass="26437">MDLSFIDRFLILESPSYRLRDSYGIRSFKISFYTTFLSSSSLLKELIGSACFSRVSVLDLLLPLFGDDDTESWTPIFSVFKQAFFSVKDLWLTEHTLDLLVKHPLFISTAPFPSLFALHVKGPFIFNSPQSYYNVLYNRFLQSLEEMGQPLISVLDLVLTHLKLPRNMDFLEEYLGLLVKWRVDQYKEEGEYRCGDGHPENLRFSDREDLRQFFVEVVIPQFIRTT</sequence>